<dbReference type="AlphaFoldDB" id="A0A3E2BPF3"/>
<evidence type="ECO:0000259" key="7">
    <source>
        <dbReference type="PROSITE" id="PS51379"/>
    </source>
</evidence>
<evidence type="ECO:0000313" key="9">
    <source>
        <dbReference type="Proteomes" id="UP000257323"/>
    </source>
</evidence>
<gene>
    <name evidence="8" type="ORF">OP8BY_1705</name>
</gene>
<dbReference type="Proteomes" id="UP000257323">
    <property type="component" value="Unassembled WGS sequence"/>
</dbReference>
<comment type="cofactor">
    <cofactor evidence="1">
        <name>[4Fe-4S] cluster</name>
        <dbReference type="ChEBI" id="CHEBI:49883"/>
    </cofactor>
</comment>
<name>A0A3E2BPF3_9BACT</name>
<evidence type="ECO:0000256" key="4">
    <source>
        <dbReference type="ARBA" id="ARBA00022737"/>
    </source>
</evidence>
<evidence type="ECO:0000256" key="2">
    <source>
        <dbReference type="ARBA" id="ARBA00022485"/>
    </source>
</evidence>
<dbReference type="InterPro" id="IPR011898">
    <property type="entry name" value="PorD_KorD"/>
</dbReference>
<keyword evidence="4" id="KW-0677">Repeat</keyword>
<evidence type="ECO:0000313" key="8">
    <source>
        <dbReference type="EMBL" id="RFT16527.1"/>
    </source>
</evidence>
<evidence type="ECO:0000256" key="3">
    <source>
        <dbReference type="ARBA" id="ARBA00022723"/>
    </source>
</evidence>
<proteinExistence type="predicted"/>
<dbReference type="PANTHER" id="PTHR43724">
    <property type="entry name" value="PYRUVATE SYNTHASE SUBUNIT PORD"/>
    <property type="match status" value="1"/>
</dbReference>
<dbReference type="PROSITE" id="PS51379">
    <property type="entry name" value="4FE4S_FER_2"/>
    <property type="match status" value="2"/>
</dbReference>
<keyword evidence="2" id="KW-0004">4Fe-4S</keyword>
<protein>
    <submittedName>
        <fullName evidence="8">Pyruvate:ferredoxin oxidoreductase, delta subunit</fullName>
    </submittedName>
</protein>
<evidence type="ECO:0000256" key="6">
    <source>
        <dbReference type="ARBA" id="ARBA00023014"/>
    </source>
</evidence>
<dbReference type="InterPro" id="IPR017896">
    <property type="entry name" value="4Fe4S_Fe-S-bd"/>
</dbReference>
<keyword evidence="6" id="KW-0411">Iron-sulfur</keyword>
<dbReference type="EMBL" id="QUAH01000003">
    <property type="protein sequence ID" value="RFT16527.1"/>
    <property type="molecule type" value="Genomic_DNA"/>
</dbReference>
<dbReference type="Pfam" id="PF14697">
    <property type="entry name" value="Fer4_21"/>
    <property type="match status" value="1"/>
</dbReference>
<comment type="caution">
    <text evidence="8">The sequence shown here is derived from an EMBL/GenBank/DDBJ whole genome shotgun (WGS) entry which is preliminary data.</text>
</comment>
<dbReference type="PANTHER" id="PTHR43724:SF1">
    <property type="entry name" value="PYRUVATE SYNTHASE SUBUNIT PORD"/>
    <property type="match status" value="1"/>
</dbReference>
<accession>A0A3E2BPF3</accession>
<feature type="domain" description="4Fe-4S ferredoxin-type" evidence="7">
    <location>
        <begin position="70"/>
        <end position="97"/>
    </location>
</feature>
<sequence length="99" mass="11257">MSKKKEAKKIIFESEKEMPAVPMSLGSMLYNKTGAWRNIKPVIDLSRCIKCGICWKFCPDASIDIVDDWPQINYVYCKGCGLCAEECPQKCIAMVEEEK</sequence>
<feature type="domain" description="4Fe-4S ferredoxin-type" evidence="7">
    <location>
        <begin position="39"/>
        <end position="68"/>
    </location>
</feature>
<organism evidence="8 9">
    <name type="scientific">Candidatus Saccharicenans subterraneus</name>
    <dbReference type="NCBI Taxonomy" id="2508984"/>
    <lineage>
        <taxon>Bacteria</taxon>
        <taxon>Candidatus Aminicenantota</taxon>
        <taxon>Candidatus Aminicenantia</taxon>
        <taxon>Candidatus Aminicenantales</taxon>
        <taxon>Candidatus Saccharicenantaceae</taxon>
        <taxon>Candidatus Saccharicenans</taxon>
    </lineage>
</organism>
<keyword evidence="8" id="KW-0670">Pyruvate</keyword>
<evidence type="ECO:0000256" key="5">
    <source>
        <dbReference type="ARBA" id="ARBA00023004"/>
    </source>
</evidence>
<keyword evidence="5" id="KW-0408">Iron</keyword>
<dbReference type="SUPFAM" id="SSF54862">
    <property type="entry name" value="4Fe-4S ferredoxins"/>
    <property type="match status" value="1"/>
</dbReference>
<keyword evidence="3" id="KW-0479">Metal-binding</keyword>
<dbReference type="GO" id="GO:0051539">
    <property type="term" value="F:4 iron, 4 sulfur cluster binding"/>
    <property type="evidence" value="ECO:0007669"/>
    <property type="project" value="UniProtKB-KW"/>
</dbReference>
<dbReference type="InterPro" id="IPR017900">
    <property type="entry name" value="4Fe4S_Fe_S_CS"/>
</dbReference>
<evidence type="ECO:0000256" key="1">
    <source>
        <dbReference type="ARBA" id="ARBA00001966"/>
    </source>
</evidence>
<dbReference type="GO" id="GO:0046872">
    <property type="term" value="F:metal ion binding"/>
    <property type="evidence" value="ECO:0007669"/>
    <property type="project" value="UniProtKB-KW"/>
</dbReference>
<dbReference type="PROSITE" id="PS00198">
    <property type="entry name" value="4FE4S_FER_1"/>
    <property type="match status" value="2"/>
</dbReference>
<dbReference type="GO" id="GO:0016625">
    <property type="term" value="F:oxidoreductase activity, acting on the aldehyde or oxo group of donors, iron-sulfur protein as acceptor"/>
    <property type="evidence" value="ECO:0007669"/>
    <property type="project" value="InterPro"/>
</dbReference>
<dbReference type="Gene3D" id="3.30.70.20">
    <property type="match status" value="2"/>
</dbReference>
<dbReference type="NCBIfam" id="TIGR02179">
    <property type="entry name" value="PorD_KorD"/>
    <property type="match status" value="1"/>
</dbReference>
<reference evidence="8 9" key="1">
    <citation type="submission" date="2018-08" db="EMBL/GenBank/DDBJ databases">
        <title>Genome analysis of the thermophilic bacterium of the candidate phylum Aminicenantes from deep subsurface aquifer revealed its physiology and ecological role.</title>
        <authorList>
            <person name="Kadnikov V.V."/>
            <person name="Mardanov A.V."/>
            <person name="Beletsky A.V."/>
            <person name="Karnachuk O.V."/>
            <person name="Ravin N.V."/>
        </authorList>
    </citation>
    <scope>NUCLEOTIDE SEQUENCE [LARGE SCALE GENOMIC DNA]</scope>
    <source>
        <strain evidence="8">BY38</strain>
    </source>
</reference>